<comment type="caution">
    <text evidence="1">The sequence shown here is derived from an EMBL/GenBank/DDBJ whole genome shotgun (WGS) entry which is preliminary data.</text>
</comment>
<sequence>MKRLAVIAILTLTACGVDGPPERPAPKAEQSTGVTISGDARFGVMTEL</sequence>
<evidence type="ECO:0008006" key="3">
    <source>
        <dbReference type="Google" id="ProtNLM"/>
    </source>
</evidence>
<reference evidence="1" key="1">
    <citation type="submission" date="2022-12" db="EMBL/GenBank/DDBJ databases">
        <title>Paracoccus onchidii sp. nov., isolated from a marine invertebrate from the South China Sea.</title>
        <authorList>
            <person name="Xu S."/>
            <person name="Liu Z."/>
            <person name="Xu Y."/>
        </authorList>
    </citation>
    <scope>NUCLEOTIDE SEQUENCE</scope>
    <source>
        <strain evidence="1">Z330</strain>
    </source>
</reference>
<protein>
    <recommendedName>
        <fullName evidence="3">Argininosuccinate lyase</fullName>
    </recommendedName>
</protein>
<evidence type="ECO:0000313" key="1">
    <source>
        <dbReference type="EMBL" id="MDB6176775.1"/>
    </source>
</evidence>
<organism evidence="1 2">
    <name type="scientific">Paracoccus onchidii</name>
    <dbReference type="NCBI Taxonomy" id="3017813"/>
    <lineage>
        <taxon>Bacteria</taxon>
        <taxon>Pseudomonadati</taxon>
        <taxon>Pseudomonadota</taxon>
        <taxon>Alphaproteobacteria</taxon>
        <taxon>Rhodobacterales</taxon>
        <taxon>Paracoccaceae</taxon>
        <taxon>Paracoccus</taxon>
    </lineage>
</organism>
<dbReference type="PROSITE" id="PS51257">
    <property type="entry name" value="PROKAR_LIPOPROTEIN"/>
    <property type="match status" value="1"/>
</dbReference>
<gene>
    <name evidence="1" type="ORF">PAF17_04555</name>
</gene>
<proteinExistence type="predicted"/>
<keyword evidence="2" id="KW-1185">Reference proteome</keyword>
<name>A0ABT4ZDN0_9RHOB</name>
<dbReference type="EMBL" id="JAQBIE010000004">
    <property type="protein sequence ID" value="MDB6176775.1"/>
    <property type="molecule type" value="Genomic_DNA"/>
</dbReference>
<accession>A0ABT4ZDN0</accession>
<dbReference type="Proteomes" id="UP001165641">
    <property type="component" value="Unassembled WGS sequence"/>
</dbReference>
<dbReference type="RefSeq" id="WP_271887898.1">
    <property type="nucleotide sequence ID" value="NZ_JAQBIE010000004.1"/>
</dbReference>
<evidence type="ECO:0000313" key="2">
    <source>
        <dbReference type="Proteomes" id="UP001165641"/>
    </source>
</evidence>